<evidence type="ECO:0000313" key="3">
    <source>
        <dbReference type="Proteomes" id="UP000284267"/>
    </source>
</evidence>
<dbReference type="RefSeq" id="WP_118367430.1">
    <property type="nucleotide sequence ID" value="NZ_CABJDZ010000001.1"/>
</dbReference>
<accession>A0A415HV96</accession>
<gene>
    <name evidence="2" type="ORF">DW040_02370</name>
</gene>
<dbReference type="Pfam" id="PF18903">
    <property type="entry name" value="DUF5659"/>
    <property type="match status" value="1"/>
</dbReference>
<reference evidence="2 3" key="1">
    <citation type="submission" date="2018-08" db="EMBL/GenBank/DDBJ databases">
        <title>A genome reference for cultivated species of the human gut microbiota.</title>
        <authorList>
            <person name="Zou Y."/>
            <person name="Xue W."/>
            <person name="Luo G."/>
        </authorList>
    </citation>
    <scope>NUCLEOTIDE SEQUENCE [LARGE SCALE GENOMIC DNA]</scope>
    <source>
        <strain evidence="2 3">AF39-4</strain>
    </source>
</reference>
<sequence length="59" mass="7224">MNEYFYCYSKKLACFIMAFGIRYVSYSRNKRTNTPYYTFEKSERLDKIISLYKEVIHTV</sequence>
<dbReference type="EMBL" id="QROE01000001">
    <property type="protein sequence ID" value="RHK98173.1"/>
    <property type="molecule type" value="Genomic_DNA"/>
</dbReference>
<protein>
    <recommendedName>
        <fullName evidence="1">DUF5659 domain-containing protein</fullName>
    </recommendedName>
</protein>
<comment type="caution">
    <text evidence="2">The sequence shown here is derived from an EMBL/GenBank/DDBJ whole genome shotgun (WGS) entry which is preliminary data.</text>
</comment>
<feature type="domain" description="DUF5659" evidence="1">
    <location>
        <begin position="2"/>
        <end position="53"/>
    </location>
</feature>
<evidence type="ECO:0000259" key="1">
    <source>
        <dbReference type="Pfam" id="PF18903"/>
    </source>
</evidence>
<name>A0A415HV96_9FIRM</name>
<evidence type="ECO:0000313" key="2">
    <source>
        <dbReference type="EMBL" id="RHK98173.1"/>
    </source>
</evidence>
<dbReference type="Proteomes" id="UP000284267">
    <property type="component" value="Unassembled WGS sequence"/>
</dbReference>
<organism evidence="2 3">
    <name type="scientific">Blautia obeum</name>
    <dbReference type="NCBI Taxonomy" id="40520"/>
    <lineage>
        <taxon>Bacteria</taxon>
        <taxon>Bacillati</taxon>
        <taxon>Bacillota</taxon>
        <taxon>Clostridia</taxon>
        <taxon>Lachnospirales</taxon>
        <taxon>Lachnospiraceae</taxon>
        <taxon>Blautia</taxon>
    </lineage>
</organism>
<dbReference type="InterPro" id="IPR043718">
    <property type="entry name" value="DUF5659"/>
</dbReference>
<dbReference type="AlphaFoldDB" id="A0A415HV96"/>
<proteinExistence type="predicted"/>